<sequence>MPSSATTFHVHPSSRAAAFSKTPTTSPISPTTCCRICRCKIDGTETTRVGLCKRRRKPRGFTLFLTRVCGGLLLLLRPLSPLLPLLCRNLGFGREASEKGSAVGEGMAGNLDLLTITGVGCKNLSKLVEKGIAGVAASYNSTKTRYYVILTCSMGLCVMGDVKGRKHETGRSGITSITTNEDCEEEYTEYANGGGRTLAITRKVPINPLQRPDEMMQIDSNSATQYSIRNDYPGTGIATMITWSFGGKQVAIEGSWQNWRARNSDYSEFLMLYHVGEMLVGPGRALLMDEISTDLDSSTTFQIANSN</sequence>
<proteinExistence type="predicted"/>
<reference evidence="1" key="1">
    <citation type="submission" date="2022-02" db="EMBL/GenBank/DDBJ databases">
        <title>Plant Genome Project.</title>
        <authorList>
            <person name="Zhang R.-G."/>
        </authorList>
    </citation>
    <scope>NUCLEOTIDE SEQUENCE</scope>
    <source>
        <strain evidence="1">AT1</strain>
    </source>
</reference>
<evidence type="ECO:0000313" key="2">
    <source>
        <dbReference type="Proteomes" id="UP001062846"/>
    </source>
</evidence>
<dbReference type="EMBL" id="CM046393">
    <property type="protein sequence ID" value="KAI8551040.1"/>
    <property type="molecule type" value="Genomic_DNA"/>
</dbReference>
<gene>
    <name evidence="1" type="ORF">RHMOL_Rhmol06G0153800</name>
</gene>
<dbReference type="Proteomes" id="UP001062846">
    <property type="component" value="Chromosome 6"/>
</dbReference>
<accession>A0ACC0NCT8</accession>
<keyword evidence="2" id="KW-1185">Reference proteome</keyword>
<organism evidence="1 2">
    <name type="scientific">Rhododendron molle</name>
    <name type="common">Chinese azalea</name>
    <name type="synonym">Azalea mollis</name>
    <dbReference type="NCBI Taxonomy" id="49168"/>
    <lineage>
        <taxon>Eukaryota</taxon>
        <taxon>Viridiplantae</taxon>
        <taxon>Streptophyta</taxon>
        <taxon>Embryophyta</taxon>
        <taxon>Tracheophyta</taxon>
        <taxon>Spermatophyta</taxon>
        <taxon>Magnoliopsida</taxon>
        <taxon>eudicotyledons</taxon>
        <taxon>Gunneridae</taxon>
        <taxon>Pentapetalae</taxon>
        <taxon>asterids</taxon>
        <taxon>Ericales</taxon>
        <taxon>Ericaceae</taxon>
        <taxon>Ericoideae</taxon>
        <taxon>Rhodoreae</taxon>
        <taxon>Rhododendron</taxon>
    </lineage>
</organism>
<evidence type="ECO:0000313" key="1">
    <source>
        <dbReference type="EMBL" id="KAI8551040.1"/>
    </source>
</evidence>
<name>A0ACC0NCT8_RHOML</name>
<comment type="caution">
    <text evidence="1">The sequence shown here is derived from an EMBL/GenBank/DDBJ whole genome shotgun (WGS) entry which is preliminary data.</text>
</comment>
<protein>
    <submittedName>
        <fullName evidence="1">Uncharacterized protein</fullName>
    </submittedName>
</protein>